<proteinExistence type="predicted"/>
<evidence type="ECO:0000313" key="1">
    <source>
        <dbReference type="Proteomes" id="UP000887576"/>
    </source>
</evidence>
<accession>A0AC34QI72</accession>
<protein>
    <submittedName>
        <fullName evidence="2">Uncharacterized protein</fullName>
    </submittedName>
</protein>
<organism evidence="1 2">
    <name type="scientific">Panagrolaimus sp. JU765</name>
    <dbReference type="NCBI Taxonomy" id="591449"/>
    <lineage>
        <taxon>Eukaryota</taxon>
        <taxon>Metazoa</taxon>
        <taxon>Ecdysozoa</taxon>
        <taxon>Nematoda</taxon>
        <taxon>Chromadorea</taxon>
        <taxon>Rhabditida</taxon>
        <taxon>Tylenchina</taxon>
        <taxon>Panagrolaimomorpha</taxon>
        <taxon>Panagrolaimoidea</taxon>
        <taxon>Panagrolaimidae</taxon>
        <taxon>Panagrolaimus</taxon>
    </lineage>
</organism>
<name>A0AC34QI72_9BILA</name>
<evidence type="ECO:0000313" key="2">
    <source>
        <dbReference type="WBParaSite" id="JU765_v2.g16618.t1"/>
    </source>
</evidence>
<dbReference type="Proteomes" id="UP000887576">
    <property type="component" value="Unplaced"/>
</dbReference>
<sequence>MDQHSYFYSTEIKEQPNSSPTHDYPASRGYDSGYPSPNYPAAVTQSGPLAPIQLSHNHYYSQQSHWKGSPIYPTSVPCSQPYYMSATM</sequence>
<dbReference type="WBParaSite" id="JU765_v2.g16618.t1">
    <property type="protein sequence ID" value="JU765_v2.g16618.t1"/>
    <property type="gene ID" value="JU765_v2.g16618"/>
</dbReference>
<reference evidence="2" key="1">
    <citation type="submission" date="2022-11" db="UniProtKB">
        <authorList>
            <consortium name="WormBaseParasite"/>
        </authorList>
    </citation>
    <scope>IDENTIFICATION</scope>
</reference>